<evidence type="ECO:0000256" key="5">
    <source>
        <dbReference type="ARBA" id="ARBA00022801"/>
    </source>
</evidence>
<evidence type="ECO:0000256" key="1">
    <source>
        <dbReference type="ARBA" id="ARBA00008172"/>
    </source>
</evidence>
<dbReference type="eggNOG" id="COG4115">
    <property type="taxonomic scope" value="Bacteria"/>
</dbReference>
<dbReference type="SUPFAM" id="SSF143011">
    <property type="entry name" value="RelE-like"/>
    <property type="match status" value="1"/>
</dbReference>
<dbReference type="PANTHER" id="PTHR38039:SF1">
    <property type="entry name" value="TOXIN YOEB"/>
    <property type="match status" value="1"/>
</dbReference>
<dbReference type="KEGG" id="ssm:Spirs_3373"/>
<dbReference type="GO" id="GO:0006401">
    <property type="term" value="P:RNA catabolic process"/>
    <property type="evidence" value="ECO:0007669"/>
    <property type="project" value="InterPro"/>
</dbReference>
<keyword evidence="3" id="KW-0540">Nuclease</keyword>
<evidence type="ECO:0000256" key="6">
    <source>
        <dbReference type="ARBA" id="ARBA00030388"/>
    </source>
</evidence>
<evidence type="ECO:0000256" key="4">
    <source>
        <dbReference type="ARBA" id="ARBA00022759"/>
    </source>
</evidence>
<keyword evidence="4" id="KW-0255">Endonuclease</keyword>
<dbReference type="EMBL" id="CP002116">
    <property type="protein sequence ID" value="ADK82464.1"/>
    <property type="molecule type" value="Genomic_DNA"/>
</dbReference>
<dbReference type="Pfam" id="PF06769">
    <property type="entry name" value="YoeB_toxin"/>
    <property type="match status" value="1"/>
</dbReference>
<evidence type="ECO:0000313" key="8">
    <source>
        <dbReference type="Proteomes" id="UP000002318"/>
    </source>
</evidence>
<evidence type="ECO:0000313" key="7">
    <source>
        <dbReference type="EMBL" id="ADK82464.1"/>
    </source>
</evidence>
<dbReference type="RefSeq" id="WP_013255923.1">
    <property type="nucleotide sequence ID" value="NC_014364.1"/>
</dbReference>
<dbReference type="GO" id="GO:0004519">
    <property type="term" value="F:endonuclease activity"/>
    <property type="evidence" value="ECO:0007669"/>
    <property type="project" value="UniProtKB-KW"/>
</dbReference>
<accession>E1R2A4</accession>
<dbReference type="PANTHER" id="PTHR38039">
    <property type="entry name" value="TOXIN YOEB"/>
    <property type="match status" value="1"/>
</dbReference>
<evidence type="ECO:0000256" key="2">
    <source>
        <dbReference type="ARBA" id="ARBA00022649"/>
    </source>
</evidence>
<name>E1R2A4_SEDSS</name>
<gene>
    <name evidence="7" type="ordered locus">Spirs_3373</name>
</gene>
<dbReference type="STRING" id="573413.Spirs_3373"/>
<dbReference type="InterPro" id="IPR035093">
    <property type="entry name" value="RelE/ParE_toxin_dom_sf"/>
</dbReference>
<evidence type="ECO:0000256" key="3">
    <source>
        <dbReference type="ARBA" id="ARBA00022722"/>
    </source>
</evidence>
<dbReference type="OrthoDB" id="9801102at2"/>
<dbReference type="AlphaFoldDB" id="E1R2A4"/>
<dbReference type="Proteomes" id="UP000002318">
    <property type="component" value="Chromosome"/>
</dbReference>
<protein>
    <recommendedName>
        <fullName evidence="6">Putative mRNA interferase YoeB</fullName>
    </recommendedName>
</protein>
<sequence length="86" mass="10244">MSRGVNWHESAWEDYEYWQGQDRKTLKKINTLIKTARRTPEEGAEPLKGDLSGYFSRHINKKDVLVYTYNDDSITIIQCRFHYSDE</sequence>
<dbReference type="HOGENOM" id="CLU_169492_2_2_12"/>
<proteinExistence type="inferred from homology"/>
<keyword evidence="8" id="KW-1185">Reference proteome</keyword>
<keyword evidence="2" id="KW-1277">Toxin-antitoxin system</keyword>
<dbReference type="Gene3D" id="3.30.2310.20">
    <property type="entry name" value="RelE-like"/>
    <property type="match status" value="1"/>
</dbReference>
<comment type="similarity">
    <text evidence="1">Belongs to the YoeB family.</text>
</comment>
<organism evidence="7 8">
    <name type="scientific">Sediminispirochaeta smaragdinae (strain DSM 11293 / JCM 15392 / SEBR 4228)</name>
    <name type="common">Spirochaeta smaragdinae</name>
    <dbReference type="NCBI Taxonomy" id="573413"/>
    <lineage>
        <taxon>Bacteria</taxon>
        <taxon>Pseudomonadati</taxon>
        <taxon>Spirochaetota</taxon>
        <taxon>Spirochaetia</taxon>
        <taxon>Spirochaetales</taxon>
        <taxon>Spirochaetaceae</taxon>
        <taxon>Sediminispirochaeta</taxon>
    </lineage>
</organism>
<dbReference type="InterPro" id="IPR009614">
    <property type="entry name" value="YoeB_toxin"/>
</dbReference>
<keyword evidence="5" id="KW-0378">Hydrolase</keyword>
<reference evidence="7 8" key="1">
    <citation type="journal article" date="2010" name="Stand. Genomic Sci.">
        <title>Complete genome sequence of Spirochaeta smaragdinae type strain (SEBR 4228).</title>
        <authorList>
            <person name="Mavromatis K."/>
            <person name="Yasawong M."/>
            <person name="Chertkov O."/>
            <person name="Lapidus A."/>
            <person name="Lucas S."/>
            <person name="Nolan M."/>
            <person name="Del Rio T.G."/>
            <person name="Tice H."/>
            <person name="Cheng J.F."/>
            <person name="Pitluck S."/>
            <person name="Liolios K."/>
            <person name="Ivanova N."/>
            <person name="Tapia R."/>
            <person name="Han C."/>
            <person name="Bruce D."/>
            <person name="Goodwin L."/>
            <person name="Pati A."/>
            <person name="Chen A."/>
            <person name="Palaniappan K."/>
            <person name="Land M."/>
            <person name="Hauser L."/>
            <person name="Chang Y.J."/>
            <person name="Jeffries C.D."/>
            <person name="Detter J.C."/>
            <person name="Rohde M."/>
            <person name="Brambilla E."/>
            <person name="Spring S."/>
            <person name="Goker M."/>
            <person name="Sikorski J."/>
            <person name="Woyke T."/>
            <person name="Bristow J."/>
            <person name="Eisen J.A."/>
            <person name="Markowitz V."/>
            <person name="Hugenholtz P."/>
            <person name="Klenk H.P."/>
            <person name="Kyrpides N.C."/>
        </authorList>
    </citation>
    <scope>NUCLEOTIDE SEQUENCE [LARGE SCALE GENOMIC DNA]</scope>
    <source>
        <strain evidence="8">DSM 11293 / JCM 15392 / SEBR 4228</strain>
    </source>
</reference>
<dbReference type="NCBIfam" id="TIGR02116">
    <property type="entry name" value="toxin_Txe_YoeB"/>
    <property type="match status" value="1"/>
</dbReference>
<dbReference type="GO" id="GO:0016787">
    <property type="term" value="F:hydrolase activity"/>
    <property type="evidence" value="ECO:0007669"/>
    <property type="project" value="UniProtKB-KW"/>
</dbReference>